<keyword evidence="7" id="KW-0411">Iron-sulfur</keyword>
<keyword evidence="4" id="KW-0677">Repeat</keyword>
<keyword evidence="3" id="KW-0479">Metal-binding</keyword>
<feature type="region of interest" description="Disordered" evidence="8">
    <location>
        <begin position="146"/>
        <end position="172"/>
    </location>
</feature>
<protein>
    <submittedName>
        <fullName evidence="10">4Fe-4S ferredoxin iron-sulfur-binding domain-containing protein</fullName>
    </submittedName>
</protein>
<organism evidence="10 11">
    <name type="scientific">Thermosulfurimonas dismutans</name>
    <dbReference type="NCBI Taxonomy" id="999894"/>
    <lineage>
        <taxon>Bacteria</taxon>
        <taxon>Pseudomonadati</taxon>
        <taxon>Thermodesulfobacteriota</taxon>
        <taxon>Thermodesulfobacteria</taxon>
        <taxon>Thermodesulfobacteriales</taxon>
        <taxon>Thermodesulfobacteriaceae</taxon>
        <taxon>Thermosulfurimonas</taxon>
    </lineage>
</organism>
<dbReference type="InterPro" id="IPR017900">
    <property type="entry name" value="4Fe4S_Fe_S_CS"/>
</dbReference>
<keyword evidence="11" id="KW-1185">Reference proteome</keyword>
<proteinExistence type="predicted"/>
<evidence type="ECO:0000256" key="8">
    <source>
        <dbReference type="SAM" id="MobiDB-lite"/>
    </source>
</evidence>
<evidence type="ECO:0000313" key="11">
    <source>
        <dbReference type="Proteomes" id="UP000078390"/>
    </source>
</evidence>
<comment type="caution">
    <text evidence="10">The sequence shown here is derived from an EMBL/GenBank/DDBJ whole genome shotgun (WGS) entry which is preliminary data.</text>
</comment>
<evidence type="ECO:0000256" key="5">
    <source>
        <dbReference type="ARBA" id="ARBA00022982"/>
    </source>
</evidence>
<feature type="domain" description="4Fe-4S ferredoxin-type" evidence="9">
    <location>
        <begin position="15"/>
        <end position="34"/>
    </location>
</feature>
<dbReference type="InterPro" id="IPR050954">
    <property type="entry name" value="ET_IronSulfur_Cluster-Binding"/>
</dbReference>
<dbReference type="InterPro" id="IPR017896">
    <property type="entry name" value="4Fe4S_Fe-S-bd"/>
</dbReference>
<keyword evidence="1" id="KW-0813">Transport</keyword>
<evidence type="ECO:0000256" key="6">
    <source>
        <dbReference type="ARBA" id="ARBA00023004"/>
    </source>
</evidence>
<dbReference type="EMBL" id="LWLG01000005">
    <property type="protein sequence ID" value="OAQ20898.1"/>
    <property type="molecule type" value="Genomic_DNA"/>
</dbReference>
<dbReference type="SUPFAM" id="SSF54862">
    <property type="entry name" value="4Fe-4S ferredoxins"/>
    <property type="match status" value="1"/>
</dbReference>
<accession>A0A179D5M5</accession>
<dbReference type="Proteomes" id="UP000078390">
    <property type="component" value="Unassembled WGS sequence"/>
</dbReference>
<dbReference type="AlphaFoldDB" id="A0A179D5M5"/>
<dbReference type="GO" id="GO:0046872">
    <property type="term" value="F:metal ion binding"/>
    <property type="evidence" value="ECO:0007669"/>
    <property type="project" value="UniProtKB-KW"/>
</dbReference>
<evidence type="ECO:0000256" key="4">
    <source>
        <dbReference type="ARBA" id="ARBA00022737"/>
    </source>
</evidence>
<name>A0A179D5M5_9BACT</name>
<dbReference type="PANTHER" id="PTHR43177">
    <property type="entry name" value="PROTEIN NRFC"/>
    <property type="match status" value="1"/>
</dbReference>
<keyword evidence="5" id="KW-0249">Electron transport</keyword>
<reference evidence="10 11" key="1">
    <citation type="submission" date="2016-04" db="EMBL/GenBank/DDBJ databases">
        <title>Genome analysis of Thermosulfurimonas dismutans, the first thermophilic sulfur-disproportionating bacterium of the phylum Thermodesulfobacteria.</title>
        <authorList>
            <person name="Mardanov A.V."/>
            <person name="Beletsky A.V."/>
            <person name="Kadnikov V.V."/>
            <person name="Slobodkin A.I."/>
            <person name="Ravin N.V."/>
        </authorList>
    </citation>
    <scope>NUCLEOTIDE SEQUENCE [LARGE SCALE GENOMIC DNA]</scope>
    <source>
        <strain evidence="10 11">S95</strain>
    </source>
</reference>
<dbReference type="STRING" id="999894.TDIS_1025"/>
<evidence type="ECO:0000256" key="3">
    <source>
        <dbReference type="ARBA" id="ARBA00022723"/>
    </source>
</evidence>
<evidence type="ECO:0000256" key="2">
    <source>
        <dbReference type="ARBA" id="ARBA00022485"/>
    </source>
</evidence>
<dbReference type="PROSITE" id="PS00198">
    <property type="entry name" value="4FE4S_FER_1"/>
    <property type="match status" value="1"/>
</dbReference>
<dbReference type="GO" id="GO:0051539">
    <property type="term" value="F:4 iron, 4 sulfur cluster binding"/>
    <property type="evidence" value="ECO:0007669"/>
    <property type="project" value="UniProtKB-KW"/>
</dbReference>
<feature type="domain" description="4Fe-4S ferredoxin-type" evidence="9">
    <location>
        <begin position="80"/>
        <end position="109"/>
    </location>
</feature>
<evidence type="ECO:0000256" key="7">
    <source>
        <dbReference type="ARBA" id="ARBA00023014"/>
    </source>
</evidence>
<sequence>MTLFSVLGINKAMPYTVEHNYEKCDGCFSCISACAETHEGVANCQILKVGKAFAYFSCMQCKRPQCAEVCPTGAMRRENEVVVVISDLCVGCVNCVYACPWGVPRFNPHTGKINKCDLCKDRVAGGEKPYCVSACPNEALAVKEVKPPAKKAVKKKTAPKKEGKGGGAGASQ</sequence>
<evidence type="ECO:0000313" key="10">
    <source>
        <dbReference type="EMBL" id="OAQ20898.1"/>
    </source>
</evidence>
<dbReference type="PANTHER" id="PTHR43177:SF5">
    <property type="entry name" value="ANAEROBIC DIMETHYL SULFOXIDE REDUCTASE CHAIN B-RELATED"/>
    <property type="match status" value="1"/>
</dbReference>
<evidence type="ECO:0000256" key="1">
    <source>
        <dbReference type="ARBA" id="ARBA00022448"/>
    </source>
</evidence>
<gene>
    <name evidence="10" type="ORF">TDIS_1025</name>
</gene>
<feature type="compositionally biased region" description="Basic residues" evidence="8">
    <location>
        <begin position="148"/>
        <end position="158"/>
    </location>
</feature>
<keyword evidence="6" id="KW-0408">Iron</keyword>
<keyword evidence="2" id="KW-0004">4Fe-4S</keyword>
<dbReference type="Pfam" id="PF13247">
    <property type="entry name" value="Fer4_11"/>
    <property type="match status" value="1"/>
</dbReference>
<dbReference type="Gene3D" id="3.30.70.20">
    <property type="match status" value="2"/>
</dbReference>
<dbReference type="PROSITE" id="PS51379">
    <property type="entry name" value="4FE4S_FER_2"/>
    <property type="match status" value="2"/>
</dbReference>
<evidence type="ECO:0000259" key="9">
    <source>
        <dbReference type="PROSITE" id="PS51379"/>
    </source>
</evidence>